<accession>A0ACC3TRK9</accession>
<name>A0ACC3TRK9_9ASCO</name>
<dbReference type="EMBL" id="MU970060">
    <property type="protein sequence ID" value="KAK9323546.1"/>
    <property type="molecule type" value="Genomic_DNA"/>
</dbReference>
<sequence length="201" mass="22409">MSSLGSQVLSRKEKLAQLRNLKRKRDEARDEDGGSAGKHTHEEKLDDGQDPAIPLEDSKEDHHNKDAGTSILPRRNYDPETRAPLQGYFEPPTANSDIPTVEEEAARIERAAAVEDDELPVEKGSDSEVEADSEASALQPRPANWDLKRQLADKLEILQRQTDVALNRIVRERLQGSKGTDALPPGFDLNKVMDETEKHVT</sequence>
<organism evidence="1 2">
    <name type="scientific">Lipomyces orientalis</name>
    <dbReference type="NCBI Taxonomy" id="1233043"/>
    <lineage>
        <taxon>Eukaryota</taxon>
        <taxon>Fungi</taxon>
        <taxon>Dikarya</taxon>
        <taxon>Ascomycota</taxon>
        <taxon>Saccharomycotina</taxon>
        <taxon>Lipomycetes</taxon>
        <taxon>Lipomycetales</taxon>
        <taxon>Lipomycetaceae</taxon>
        <taxon>Lipomyces</taxon>
    </lineage>
</organism>
<proteinExistence type="predicted"/>
<protein>
    <submittedName>
        <fullName evidence="1">mRNA splicing factor</fullName>
    </submittedName>
</protein>
<reference evidence="2" key="1">
    <citation type="journal article" date="2024" name="Front. Bioeng. Biotechnol.">
        <title>Genome-scale model development and genomic sequencing of the oleaginous clade Lipomyces.</title>
        <authorList>
            <person name="Czajka J.J."/>
            <person name="Han Y."/>
            <person name="Kim J."/>
            <person name="Mondo S.J."/>
            <person name="Hofstad B.A."/>
            <person name="Robles A."/>
            <person name="Haridas S."/>
            <person name="Riley R."/>
            <person name="LaButti K."/>
            <person name="Pangilinan J."/>
            <person name="Andreopoulos W."/>
            <person name="Lipzen A."/>
            <person name="Yan J."/>
            <person name="Wang M."/>
            <person name="Ng V."/>
            <person name="Grigoriev I.V."/>
            <person name="Spatafora J.W."/>
            <person name="Magnuson J.K."/>
            <person name="Baker S.E."/>
            <person name="Pomraning K.R."/>
        </authorList>
    </citation>
    <scope>NUCLEOTIDE SEQUENCE [LARGE SCALE GENOMIC DNA]</scope>
    <source>
        <strain evidence="2">CBS 10300</strain>
    </source>
</reference>
<comment type="caution">
    <text evidence="1">The sequence shown here is derived from an EMBL/GenBank/DDBJ whole genome shotgun (WGS) entry which is preliminary data.</text>
</comment>
<gene>
    <name evidence="1" type="ORF">V1517DRAFT_320143</name>
</gene>
<keyword evidence="2" id="KW-1185">Reference proteome</keyword>
<evidence type="ECO:0000313" key="1">
    <source>
        <dbReference type="EMBL" id="KAK9323546.1"/>
    </source>
</evidence>
<evidence type="ECO:0000313" key="2">
    <source>
        <dbReference type="Proteomes" id="UP001489719"/>
    </source>
</evidence>
<dbReference type="Proteomes" id="UP001489719">
    <property type="component" value="Unassembled WGS sequence"/>
</dbReference>